<gene>
    <name evidence="1" type="ORF">GS399_08225</name>
</gene>
<protein>
    <submittedName>
        <fullName evidence="1">Uncharacterized protein</fullName>
    </submittedName>
</protein>
<dbReference type="EMBL" id="WVHT01000003">
    <property type="protein sequence ID" value="MXV50956.1"/>
    <property type="molecule type" value="Genomic_DNA"/>
</dbReference>
<evidence type="ECO:0000313" key="1">
    <source>
        <dbReference type="EMBL" id="MXV50956.1"/>
    </source>
</evidence>
<dbReference type="Proteomes" id="UP000466586">
    <property type="component" value="Unassembled WGS sequence"/>
</dbReference>
<name>A0A7K1Y8P6_9SPHI</name>
<dbReference type="AlphaFoldDB" id="A0A7K1Y8P6"/>
<proteinExistence type="predicted"/>
<evidence type="ECO:0000313" key="2">
    <source>
        <dbReference type="Proteomes" id="UP000466586"/>
    </source>
</evidence>
<reference evidence="1 2" key="1">
    <citation type="submission" date="2019-11" db="EMBL/GenBank/DDBJ databases">
        <title>Pedobacter sp. HMF7647 Genome sequencing and assembly.</title>
        <authorList>
            <person name="Kang H."/>
            <person name="Kim H."/>
            <person name="Joh K."/>
        </authorList>
    </citation>
    <scope>NUCLEOTIDE SEQUENCE [LARGE SCALE GENOMIC DNA]</scope>
    <source>
        <strain evidence="1 2">HMF7647</strain>
    </source>
</reference>
<comment type="caution">
    <text evidence="1">The sequence shown here is derived from an EMBL/GenBank/DDBJ whole genome shotgun (WGS) entry which is preliminary data.</text>
</comment>
<keyword evidence="2" id="KW-1185">Reference proteome</keyword>
<organism evidence="1 2">
    <name type="scientific">Hufsiella arboris</name>
    <dbReference type="NCBI Taxonomy" id="2695275"/>
    <lineage>
        <taxon>Bacteria</taxon>
        <taxon>Pseudomonadati</taxon>
        <taxon>Bacteroidota</taxon>
        <taxon>Sphingobacteriia</taxon>
        <taxon>Sphingobacteriales</taxon>
        <taxon>Sphingobacteriaceae</taxon>
        <taxon>Hufsiella</taxon>
    </lineage>
</organism>
<dbReference type="RefSeq" id="WP_160844135.1">
    <property type="nucleotide sequence ID" value="NZ_WVHT01000003.1"/>
</dbReference>
<accession>A0A7K1Y8P6</accession>
<sequence>MTSAKTASIKKWIRFMGFKLAKSHRILKKSTKINYYTLGNFGVYEELPLQNGRVDHDKPHKFITWNPWGVDVEINSVRDLSEAYQDSVAYNPELSVI</sequence>